<evidence type="ECO:0000256" key="1">
    <source>
        <dbReference type="ARBA" id="ARBA00022801"/>
    </source>
</evidence>
<dbReference type="InterPro" id="IPR023365">
    <property type="entry name" value="Sortase_dom-sf"/>
</dbReference>
<feature type="transmembrane region" description="Helical" evidence="4">
    <location>
        <begin position="67"/>
        <end position="89"/>
    </location>
</feature>
<dbReference type="NCBIfam" id="TIGR01076">
    <property type="entry name" value="sortase_fam"/>
    <property type="match status" value="1"/>
</dbReference>
<protein>
    <submittedName>
        <fullName evidence="5">Sortase family protein</fullName>
    </submittedName>
</protein>
<sequence length="407" mass="42825">MRSVADGPTRRDDRRHAGRVAAPTSSSRASSRASVSAQSSFTPQSFAEAINVKDVMILRRKLRRSLITMRAFAVLLLIAAIAVAGYPLALQYRNAVELQRTSDAIAARVAGWSPQKVSDELASAREYNKRLAASGQPVLGEAIDPFSTQGGGSQAKGEDTTSAKDKDYQAQLDTGGGIMGTVRVPKVSIDLPIYHGTSQEALASGAGHLYGTSLPVGGKSTHSVITGHRGLVEALMFTRLDEMQKGDFFYIEVMGETLAYEVDRISVIKPDDTRLLRIVNGQDRVTLMTCTPYGVNTHRLLVSGHRVAIPVPAPDPSDVIDGRTVGVMIGVGLLVVGWIAIVALRRRNRERPVMAMRHAAAGAAAGGTTGGAVGDANDGLAGIAVGGADAGLHDGRLVDDAAGRVAV</sequence>
<evidence type="ECO:0000256" key="3">
    <source>
        <dbReference type="SAM" id="MobiDB-lite"/>
    </source>
</evidence>
<dbReference type="Gene3D" id="2.40.260.10">
    <property type="entry name" value="Sortase"/>
    <property type="match status" value="1"/>
</dbReference>
<comment type="caution">
    <text evidence="5">The sequence shown here is derived from an EMBL/GenBank/DDBJ whole genome shotgun (WGS) entry which is preliminary data.</text>
</comment>
<dbReference type="InterPro" id="IPR005754">
    <property type="entry name" value="Sortase"/>
</dbReference>
<dbReference type="OrthoDB" id="5242161at2"/>
<feature type="active site" description="Proton donor/acceptor" evidence="2">
    <location>
        <position position="228"/>
    </location>
</feature>
<evidence type="ECO:0000313" key="5">
    <source>
        <dbReference type="EMBL" id="KFI53030.1"/>
    </source>
</evidence>
<dbReference type="InterPro" id="IPR042002">
    <property type="entry name" value="Sortase_C"/>
</dbReference>
<feature type="region of interest" description="Disordered" evidence="3">
    <location>
        <begin position="1"/>
        <end position="36"/>
    </location>
</feature>
<dbReference type="CDD" id="cd05827">
    <property type="entry name" value="Sortase_C"/>
    <property type="match status" value="1"/>
</dbReference>
<dbReference type="GO" id="GO:0016787">
    <property type="term" value="F:hydrolase activity"/>
    <property type="evidence" value="ECO:0007669"/>
    <property type="project" value="UniProtKB-KW"/>
</dbReference>
<evidence type="ECO:0000256" key="4">
    <source>
        <dbReference type="SAM" id="Phobius"/>
    </source>
</evidence>
<accession>A0A087A2N0</accession>
<dbReference type="EMBL" id="JGYN01000003">
    <property type="protein sequence ID" value="KFI53030.1"/>
    <property type="molecule type" value="Genomic_DNA"/>
</dbReference>
<feature type="region of interest" description="Disordered" evidence="3">
    <location>
        <begin position="143"/>
        <end position="164"/>
    </location>
</feature>
<reference evidence="5 6" key="1">
    <citation type="submission" date="2014-03" db="EMBL/GenBank/DDBJ databases">
        <title>Genomics of Bifidobacteria.</title>
        <authorList>
            <person name="Ventura M."/>
            <person name="Milani C."/>
            <person name="Lugli G.A."/>
        </authorList>
    </citation>
    <scope>NUCLEOTIDE SEQUENCE [LARGE SCALE GENOMIC DNA]</scope>
    <source>
        <strain evidence="5 6">DSM 23969</strain>
    </source>
</reference>
<feature type="active site" description="Acyl-thioester intermediate" evidence="2">
    <location>
        <position position="290"/>
    </location>
</feature>
<keyword evidence="6" id="KW-1185">Reference proteome</keyword>
<keyword evidence="4" id="KW-0472">Membrane</keyword>
<dbReference type="Proteomes" id="UP000029108">
    <property type="component" value="Unassembled WGS sequence"/>
</dbReference>
<dbReference type="Pfam" id="PF04203">
    <property type="entry name" value="Sortase"/>
    <property type="match status" value="1"/>
</dbReference>
<gene>
    <name evidence="5" type="ORF">BBIA_1006</name>
</gene>
<dbReference type="STRING" id="1437608.GCA_000771645_01741"/>
<proteinExistence type="predicted"/>
<keyword evidence="4" id="KW-1133">Transmembrane helix</keyword>
<keyword evidence="4" id="KW-0812">Transmembrane</keyword>
<organism evidence="5 6">
    <name type="scientific">Bifidobacterium biavatii DSM 23969</name>
    <dbReference type="NCBI Taxonomy" id="1437608"/>
    <lineage>
        <taxon>Bacteria</taxon>
        <taxon>Bacillati</taxon>
        <taxon>Actinomycetota</taxon>
        <taxon>Actinomycetes</taxon>
        <taxon>Bifidobacteriales</taxon>
        <taxon>Bifidobacteriaceae</taxon>
        <taxon>Bifidobacterium</taxon>
    </lineage>
</organism>
<evidence type="ECO:0000256" key="2">
    <source>
        <dbReference type="PIRSR" id="PIRSR605754-1"/>
    </source>
</evidence>
<feature type="compositionally biased region" description="Low complexity" evidence="3">
    <location>
        <begin position="19"/>
        <end position="36"/>
    </location>
</feature>
<dbReference type="eggNOG" id="COG3764">
    <property type="taxonomic scope" value="Bacteria"/>
</dbReference>
<dbReference type="NCBIfam" id="NF033745">
    <property type="entry name" value="class_C_sortase"/>
    <property type="match status" value="1"/>
</dbReference>
<dbReference type="SUPFAM" id="SSF63817">
    <property type="entry name" value="Sortase"/>
    <property type="match status" value="1"/>
</dbReference>
<name>A0A087A2N0_9BIFI</name>
<evidence type="ECO:0000313" key="6">
    <source>
        <dbReference type="Proteomes" id="UP000029108"/>
    </source>
</evidence>
<dbReference type="RefSeq" id="WP_081891801.1">
    <property type="nucleotide sequence ID" value="NZ_JDUU01000032.1"/>
</dbReference>
<dbReference type="AlphaFoldDB" id="A0A087A2N0"/>
<feature type="transmembrane region" description="Helical" evidence="4">
    <location>
        <begin position="325"/>
        <end position="344"/>
    </location>
</feature>
<keyword evidence="1" id="KW-0378">Hydrolase</keyword>